<dbReference type="GO" id="GO:0070507">
    <property type="term" value="P:regulation of microtubule cytoskeleton organization"/>
    <property type="evidence" value="ECO:0007669"/>
    <property type="project" value="TreeGrafter"/>
</dbReference>
<dbReference type="SMART" id="SM00220">
    <property type="entry name" value="S_TKc"/>
    <property type="match status" value="1"/>
</dbReference>
<dbReference type="AlphaFoldDB" id="G3K0T2"/>
<dbReference type="EMBL" id="JN083831">
    <property type="protein sequence ID" value="AEM76870.1"/>
    <property type="molecule type" value="mRNA"/>
</dbReference>
<dbReference type="OMA" id="CLHAFFD"/>
<evidence type="ECO:0000256" key="5">
    <source>
        <dbReference type="ARBA" id="ARBA00022777"/>
    </source>
</evidence>
<dbReference type="KEGG" id="hmg:100203080"/>
<organism evidence="11">
    <name type="scientific">Hydra vulgaris</name>
    <name type="common">Hydra</name>
    <name type="synonym">Hydra attenuata</name>
    <dbReference type="NCBI Taxonomy" id="6087"/>
    <lineage>
        <taxon>Eukaryota</taxon>
        <taxon>Metazoa</taxon>
        <taxon>Cnidaria</taxon>
        <taxon>Hydrozoa</taxon>
        <taxon>Hydroidolina</taxon>
        <taxon>Anthoathecata</taxon>
        <taxon>Aplanulata</taxon>
        <taxon>Hydridae</taxon>
        <taxon>Hydra</taxon>
    </lineage>
</organism>
<dbReference type="RefSeq" id="NP_001296650.1">
    <property type="nucleotide sequence ID" value="NM_001309721.1"/>
</dbReference>
<dbReference type="InterPro" id="IPR017441">
    <property type="entry name" value="Protein_kinase_ATP_BS"/>
</dbReference>
<dbReference type="GO" id="GO:0008286">
    <property type="term" value="P:insulin receptor signaling pathway"/>
    <property type="evidence" value="ECO:0007669"/>
    <property type="project" value="TreeGrafter"/>
</dbReference>
<dbReference type="InterPro" id="IPR050591">
    <property type="entry name" value="GSK-3"/>
</dbReference>
<dbReference type="EMBL" id="JN083832">
    <property type="protein sequence ID" value="AEM76871.1"/>
    <property type="molecule type" value="mRNA"/>
</dbReference>
<reference evidence="15" key="1">
    <citation type="journal article" date="2000" name="Nature">
        <title>WNT signalling molecules act in axis formation in the diploblastic metazoan Hydra.</title>
        <authorList>
            <person name="Hobmayer B."/>
            <person name="Rentzsch F."/>
            <person name="Kuhn K."/>
            <person name="Happel C.M."/>
            <person name="von Laue C.C."/>
            <person name="Snyder P."/>
            <person name="Rothbacher U."/>
            <person name="Holstein T.W."/>
        </authorList>
    </citation>
    <scope>NUCLEOTIDE SEQUENCE</scope>
</reference>
<dbReference type="Pfam" id="PF00069">
    <property type="entry name" value="Pkinase"/>
    <property type="match status" value="1"/>
</dbReference>
<feature type="domain" description="Protein kinase" evidence="10">
    <location>
        <begin position="56"/>
        <end position="340"/>
    </location>
</feature>
<dbReference type="PROSITE" id="PS00107">
    <property type="entry name" value="PROTEIN_KINASE_ATP"/>
    <property type="match status" value="1"/>
</dbReference>
<proteinExistence type="evidence at transcript level"/>
<evidence type="ECO:0000313" key="12">
    <source>
        <dbReference type="EMBL" id="AEM76871.1"/>
    </source>
</evidence>
<dbReference type="GO" id="GO:0030154">
    <property type="term" value="P:cell differentiation"/>
    <property type="evidence" value="ECO:0007669"/>
    <property type="project" value="TreeGrafter"/>
</dbReference>
<dbReference type="OrthoDB" id="272141at2759"/>
<evidence type="ECO:0000256" key="8">
    <source>
        <dbReference type="RuleBase" id="RU000304"/>
    </source>
</evidence>
<evidence type="ECO:0000259" key="10">
    <source>
        <dbReference type="PROSITE" id="PS50011"/>
    </source>
</evidence>
<dbReference type="EMBL" id="HAAD01004605">
    <property type="protein sequence ID" value="CDG70837.1"/>
    <property type="molecule type" value="mRNA"/>
</dbReference>
<sequence length="419" mass="47186">MSGGRVRTTTLVDTGKNMSPSNNGGIRITRDKDGSKVTSVLATTASYPDQTEEISYCDTKVIGNGSFGVVYQAKIVDSTDMIAIKKVLQDKRFKNRELQIWRKLDHCNIAKLRHFFYTNGEKKDEVYLNLVMDYMPETVYRVARHYTKNRQTIPIIYIKLYVYQLFRALAYIHSLGVCHRDIKPQNLLLNPDSGVLQLCDFGSAKVLIPGEPNVAYICSRYYRAPELIFGATDYTVNIDTWSAGCVLAELLLGQPIFPGDSGVDQLVEIIKVLGTPTREQIREMNQHYTEFRFPQIKPHPWSRVFRAKTPSDAISLTSQLLEYTPSSRCSPLEACAHPFFDELRVEGVRLPNNKEMPKLFNFSAQELSSKPSLQSILIPDFVKKHQSSTSLASSSSTISNQVNTTDSNKTSINISTEAS</sequence>
<evidence type="ECO:0000313" key="13">
    <source>
        <dbReference type="EMBL" id="CDG70837.1"/>
    </source>
</evidence>
<evidence type="ECO:0000256" key="6">
    <source>
        <dbReference type="ARBA" id="ARBA00022840"/>
    </source>
</evidence>
<dbReference type="GeneID" id="100203080"/>
<dbReference type="InterPro" id="IPR008271">
    <property type="entry name" value="Ser/Thr_kinase_AS"/>
</dbReference>
<dbReference type="Proteomes" id="UP001652625">
    <property type="component" value="Chromosome 01"/>
</dbReference>
<feature type="region of interest" description="Disordered" evidence="9">
    <location>
        <begin position="1"/>
        <end position="30"/>
    </location>
</feature>
<reference evidence="14 15" key="4">
    <citation type="submission" date="2025-05" db="UniProtKB">
        <authorList>
            <consortium name="RefSeq"/>
        </authorList>
    </citation>
    <scope>NUCLEOTIDE SEQUENCE [LARGE SCALE GENOMIC DNA]</scope>
</reference>
<keyword evidence="4 7" id="KW-0547">Nucleotide-binding</keyword>
<keyword evidence="14" id="KW-1185">Reference proteome</keyword>
<reference evidence="13" key="3">
    <citation type="journal article" date="2013" name="Genome Biol. Evol.">
        <title>Punctuated emergences of genetic and phenotypic innovations in eumetazoan, bilaterian, euteleostome, and hominidae ancestors.</title>
        <authorList>
            <person name="Wenger Y."/>
            <person name="Galliot B."/>
        </authorList>
    </citation>
    <scope>NUCLEOTIDE SEQUENCE</scope>
    <source>
        <tissue evidence="13">Whole animals</tissue>
    </source>
</reference>
<dbReference type="PROSITE" id="PS00108">
    <property type="entry name" value="PROTEIN_KINASE_ST"/>
    <property type="match status" value="1"/>
</dbReference>
<dbReference type="PANTHER" id="PTHR24057:SF0">
    <property type="entry name" value="PROTEIN KINASE SHAGGY-RELATED"/>
    <property type="match status" value="1"/>
</dbReference>
<dbReference type="GO" id="GO:0010975">
    <property type="term" value="P:regulation of neuron projection development"/>
    <property type="evidence" value="ECO:0007669"/>
    <property type="project" value="TreeGrafter"/>
</dbReference>
<evidence type="ECO:0000256" key="3">
    <source>
        <dbReference type="ARBA" id="ARBA00022679"/>
    </source>
</evidence>
<dbReference type="InterPro" id="IPR039192">
    <property type="entry name" value="STKc_GSK3"/>
</dbReference>
<evidence type="ECO:0000313" key="14">
    <source>
        <dbReference type="Proteomes" id="UP001652625"/>
    </source>
</evidence>
<dbReference type="Gene3D" id="1.10.510.10">
    <property type="entry name" value="Transferase(Phosphotransferase) domain 1"/>
    <property type="match status" value="1"/>
</dbReference>
<dbReference type="FunFam" id="3.30.200.20:FF:000009">
    <property type="entry name" value="Glycogen synthase kinase-3 beta"/>
    <property type="match status" value="1"/>
</dbReference>
<feature type="region of interest" description="Disordered" evidence="9">
    <location>
        <begin position="392"/>
        <end position="419"/>
    </location>
</feature>
<dbReference type="GO" id="GO:0032436">
    <property type="term" value="P:positive regulation of proteasomal ubiquitin-dependent protein catabolic process"/>
    <property type="evidence" value="ECO:0007669"/>
    <property type="project" value="TreeGrafter"/>
</dbReference>
<dbReference type="CDD" id="cd14137">
    <property type="entry name" value="STKc_GSK3"/>
    <property type="match status" value="1"/>
</dbReference>
<evidence type="ECO:0000256" key="1">
    <source>
        <dbReference type="ARBA" id="ARBA00005527"/>
    </source>
</evidence>
<dbReference type="FunFam" id="1.10.510.10:FF:000055">
    <property type="entry name" value="Glycogen synthase kinase-3 beta"/>
    <property type="match status" value="1"/>
</dbReference>
<dbReference type="Gene3D" id="3.30.200.20">
    <property type="entry name" value="Phosphorylase Kinase, domain 1"/>
    <property type="match status" value="1"/>
</dbReference>
<evidence type="ECO:0000256" key="7">
    <source>
        <dbReference type="PROSITE-ProRule" id="PRU10141"/>
    </source>
</evidence>
<gene>
    <name evidence="13" type="primary">GSK3B</name>
    <name evidence="15" type="synonym">GSK3</name>
    <name evidence="15" type="synonym">LOC100203080</name>
</gene>
<evidence type="ECO:0000313" key="11">
    <source>
        <dbReference type="EMBL" id="AEM76870.1"/>
    </source>
</evidence>
<feature type="compositionally biased region" description="Polar residues" evidence="9">
    <location>
        <begin position="7"/>
        <end position="24"/>
    </location>
</feature>
<dbReference type="GO" id="GO:0005829">
    <property type="term" value="C:cytosol"/>
    <property type="evidence" value="ECO:0007669"/>
    <property type="project" value="TreeGrafter"/>
</dbReference>
<dbReference type="GO" id="GO:0005524">
    <property type="term" value="F:ATP binding"/>
    <property type="evidence" value="ECO:0007669"/>
    <property type="project" value="UniProtKB-UniRule"/>
</dbReference>
<comment type="similarity">
    <text evidence="1">Belongs to the protein kinase superfamily. CMGC Ser/Thr protein kinase family. GSK-3 subfamily.</text>
</comment>
<dbReference type="GO" id="GO:0032007">
    <property type="term" value="P:negative regulation of TOR signaling"/>
    <property type="evidence" value="ECO:0007669"/>
    <property type="project" value="TreeGrafter"/>
</dbReference>
<dbReference type="InterPro" id="IPR011009">
    <property type="entry name" value="Kinase-like_dom_sf"/>
</dbReference>
<dbReference type="SUPFAM" id="SSF56112">
    <property type="entry name" value="Protein kinase-like (PK-like)"/>
    <property type="match status" value="1"/>
</dbReference>
<dbReference type="GO" id="GO:0030424">
    <property type="term" value="C:axon"/>
    <property type="evidence" value="ECO:0007669"/>
    <property type="project" value="TreeGrafter"/>
</dbReference>
<name>G3K0T2_HYDVU</name>
<dbReference type="InterPro" id="IPR000719">
    <property type="entry name" value="Prot_kinase_dom"/>
</dbReference>
<accession>G3K0T2</accession>
<keyword evidence="5 11" id="KW-0418">Kinase</keyword>
<feature type="binding site" evidence="7">
    <location>
        <position position="86"/>
    </location>
    <ligand>
        <name>ATP</name>
        <dbReference type="ChEBI" id="CHEBI:30616"/>
    </ligand>
</feature>
<feature type="compositionally biased region" description="Polar residues" evidence="9">
    <location>
        <begin position="400"/>
        <end position="419"/>
    </location>
</feature>
<keyword evidence="2 8" id="KW-0723">Serine/threonine-protein kinase</keyword>
<keyword evidence="6 7" id="KW-0067">ATP-binding</keyword>
<evidence type="ECO:0000256" key="9">
    <source>
        <dbReference type="SAM" id="MobiDB-lite"/>
    </source>
</evidence>
<reference evidence="11" key="2">
    <citation type="submission" date="2011-06" db="EMBL/GenBank/DDBJ databases">
        <title>Glycogen synthase kinase-3 beta genes in Hydra.</title>
        <authorList>
            <person name="Steele R.E."/>
            <person name="Glauber K.M."/>
        </authorList>
    </citation>
    <scope>NUCLEOTIDE SEQUENCE</scope>
    <source>
        <strain evidence="11">AEP</strain>
        <strain evidence="12">Zurich</strain>
    </source>
</reference>
<dbReference type="PROSITE" id="PS50011">
    <property type="entry name" value="PROTEIN_KINASE_DOM"/>
    <property type="match status" value="1"/>
</dbReference>
<evidence type="ECO:0000313" key="15">
    <source>
        <dbReference type="RefSeq" id="NP_001296650.1"/>
    </source>
</evidence>
<keyword evidence="3" id="KW-0808">Transferase</keyword>
<dbReference type="PANTHER" id="PTHR24057">
    <property type="entry name" value="GLYCOGEN SYNTHASE KINASE-3 ALPHA"/>
    <property type="match status" value="1"/>
</dbReference>
<protein>
    <submittedName>
        <fullName evidence="11 15">Glycogen synthase kinase-3 beta</fullName>
    </submittedName>
</protein>
<dbReference type="GO" id="GO:0090090">
    <property type="term" value="P:negative regulation of canonical Wnt signaling pathway"/>
    <property type="evidence" value="ECO:0007669"/>
    <property type="project" value="TreeGrafter"/>
</dbReference>
<evidence type="ECO:0000256" key="2">
    <source>
        <dbReference type="ARBA" id="ARBA00022527"/>
    </source>
</evidence>
<dbReference type="GO" id="GO:0005634">
    <property type="term" value="C:nucleus"/>
    <property type="evidence" value="ECO:0007669"/>
    <property type="project" value="TreeGrafter"/>
</dbReference>
<evidence type="ECO:0000256" key="4">
    <source>
        <dbReference type="ARBA" id="ARBA00022741"/>
    </source>
</evidence>
<dbReference type="GO" id="GO:0004674">
    <property type="term" value="F:protein serine/threonine kinase activity"/>
    <property type="evidence" value="ECO:0007669"/>
    <property type="project" value="UniProtKB-KW"/>
</dbReference>